<name>A0A178WI58_ARATH</name>
<organism evidence="2 3">
    <name type="scientific">Arabidopsis thaliana</name>
    <name type="common">Mouse-ear cress</name>
    <dbReference type="NCBI Taxonomy" id="3702"/>
    <lineage>
        <taxon>Eukaryota</taxon>
        <taxon>Viridiplantae</taxon>
        <taxon>Streptophyta</taxon>
        <taxon>Embryophyta</taxon>
        <taxon>Tracheophyta</taxon>
        <taxon>Spermatophyta</taxon>
        <taxon>Magnoliopsida</taxon>
        <taxon>eudicotyledons</taxon>
        <taxon>Gunneridae</taxon>
        <taxon>Pentapetalae</taxon>
        <taxon>rosids</taxon>
        <taxon>malvids</taxon>
        <taxon>Brassicales</taxon>
        <taxon>Brassicaceae</taxon>
        <taxon>Camelineae</taxon>
        <taxon>Arabidopsis</taxon>
    </lineage>
</organism>
<dbReference type="ExpressionAtlas" id="A0A178WI58">
    <property type="expression patterns" value="baseline"/>
</dbReference>
<reference evidence="3" key="1">
    <citation type="journal article" date="2016" name="Proc. Natl. Acad. Sci. U.S.A.">
        <title>Chromosome-level assembly of Arabidopsis thaliana Ler reveals the extent of translocation and inversion polymorphisms.</title>
        <authorList>
            <person name="Zapata L."/>
            <person name="Ding J."/>
            <person name="Willing E.M."/>
            <person name="Hartwig B."/>
            <person name="Bezdan D."/>
            <person name="Jiao W.B."/>
            <person name="Patel V."/>
            <person name="Velikkakam James G."/>
            <person name="Koornneef M."/>
            <person name="Ossowski S."/>
            <person name="Schneeberger K."/>
        </authorList>
    </citation>
    <scope>NUCLEOTIDE SEQUENCE [LARGE SCALE GENOMIC DNA]</scope>
    <source>
        <strain evidence="3">cv. Landsberg erecta</strain>
    </source>
</reference>
<dbReference type="EMBL" id="LUHQ01000001">
    <property type="protein sequence ID" value="OAP18058.1"/>
    <property type="molecule type" value="Genomic_DNA"/>
</dbReference>
<dbReference type="Proteomes" id="UP000078284">
    <property type="component" value="Chromosome 1"/>
</dbReference>
<sequence length="429" mass="49871">MRGRIYFRHEIDRNPEVSEAGTINACVTMVTMDEPVRTFPITWLADYVMEDEGFSSREDINDLLMKEGFPLEPDLFMLTEIARKGIIEVTSSRDYSPEYALFLNLTFRDGSALNSRKVKVAWSEVCSPKQEGGLGLRSIAEANKVCVLKLIWRILSARRSLWVELVKKYLIRRGSFWLVKENTTCGSWIWKIFLKYRDTAKSFYRVEVRNGEASSFGFDRWSEMGCLYDRLGARGCIDLGSPMTATVGEVMAGARRRKYRVAILNQVENEIVKQKLIRSNETDVALWNGKHDHYRKEFHTKETWLQIRTAKPLMENYNGIWFKHSTPKYSLITWLVQKNRVATGDKLIKWNPQVTPNCILCQHTLETRDHLFFMCPYSFQVWTKLAKGILHASFTANWTETLKLIHDNRLSKTKCFIVGYIFQNAIHSL</sequence>
<dbReference type="PANTHER" id="PTHR33116">
    <property type="entry name" value="REVERSE TRANSCRIPTASE ZINC-BINDING DOMAIN-CONTAINING PROTEIN-RELATED-RELATED"/>
    <property type="match status" value="1"/>
</dbReference>
<feature type="domain" description="Reverse transcriptase zinc-binding" evidence="1">
    <location>
        <begin position="298"/>
        <end position="382"/>
    </location>
</feature>
<dbReference type="AlphaFoldDB" id="A0A178WI58"/>
<dbReference type="PANTHER" id="PTHR33116:SF78">
    <property type="entry name" value="OS12G0587133 PROTEIN"/>
    <property type="match status" value="1"/>
</dbReference>
<protein>
    <recommendedName>
        <fullName evidence="1">Reverse transcriptase zinc-binding domain-containing protein</fullName>
    </recommendedName>
</protein>
<evidence type="ECO:0000259" key="1">
    <source>
        <dbReference type="Pfam" id="PF13966"/>
    </source>
</evidence>
<comment type="caution">
    <text evidence="2">The sequence shown here is derived from an EMBL/GenBank/DDBJ whole genome shotgun (WGS) entry which is preliminary data.</text>
</comment>
<gene>
    <name evidence="2" type="ordered locus">AXX17_At1g19980</name>
</gene>
<proteinExistence type="predicted"/>
<dbReference type="Pfam" id="PF13966">
    <property type="entry name" value="zf-RVT"/>
    <property type="match status" value="1"/>
</dbReference>
<evidence type="ECO:0000313" key="2">
    <source>
        <dbReference type="EMBL" id="OAP18058.1"/>
    </source>
</evidence>
<accession>A0A178WI58</accession>
<dbReference type="InterPro" id="IPR026960">
    <property type="entry name" value="RVT-Znf"/>
</dbReference>
<evidence type="ECO:0000313" key="3">
    <source>
        <dbReference type="Proteomes" id="UP000078284"/>
    </source>
</evidence>